<dbReference type="InterPro" id="IPR050639">
    <property type="entry name" value="SSR_resolvase"/>
</dbReference>
<evidence type="ECO:0000313" key="9">
    <source>
        <dbReference type="Proteomes" id="UP000184512"/>
    </source>
</evidence>
<evidence type="ECO:0000256" key="4">
    <source>
        <dbReference type="PIRSR" id="PIRSR606118-50"/>
    </source>
</evidence>
<evidence type="ECO:0000256" key="2">
    <source>
        <dbReference type="ARBA" id="ARBA00023125"/>
    </source>
</evidence>
<evidence type="ECO:0000259" key="7">
    <source>
        <dbReference type="PROSITE" id="PS51736"/>
    </source>
</evidence>
<dbReference type="SMART" id="SM00857">
    <property type="entry name" value="Resolvase"/>
    <property type="match status" value="1"/>
</dbReference>
<dbReference type="InterPro" id="IPR006119">
    <property type="entry name" value="Resolv_N"/>
</dbReference>
<name>A0A1M6BL75_9ACTN</name>
<feature type="active site" description="O-(5'-phospho-DNA)-serine intermediate" evidence="4 5">
    <location>
        <position position="31"/>
    </location>
</feature>
<dbReference type="GO" id="GO:0015074">
    <property type="term" value="P:DNA integration"/>
    <property type="evidence" value="ECO:0007669"/>
    <property type="project" value="UniProtKB-KW"/>
</dbReference>
<evidence type="ECO:0000256" key="6">
    <source>
        <dbReference type="SAM" id="MobiDB-lite"/>
    </source>
</evidence>
<dbReference type="InterPro" id="IPR036162">
    <property type="entry name" value="Resolvase-like_N_sf"/>
</dbReference>
<dbReference type="InterPro" id="IPR006118">
    <property type="entry name" value="Recombinase_CS"/>
</dbReference>
<evidence type="ECO:0000256" key="3">
    <source>
        <dbReference type="ARBA" id="ARBA00023172"/>
    </source>
</evidence>
<dbReference type="AlphaFoldDB" id="A0A1M6BL75"/>
<dbReference type="GO" id="GO:0000150">
    <property type="term" value="F:DNA strand exchange activity"/>
    <property type="evidence" value="ECO:0007669"/>
    <property type="project" value="InterPro"/>
</dbReference>
<dbReference type="Proteomes" id="UP000184512">
    <property type="component" value="Unassembled WGS sequence"/>
</dbReference>
<keyword evidence="3" id="KW-0233">DNA recombination</keyword>
<gene>
    <name evidence="8" type="ORF">SAMN02745244_00472</name>
</gene>
<accession>A0A1M6BL75</accession>
<keyword evidence="9" id="KW-1185">Reference proteome</keyword>
<dbReference type="CDD" id="cd00338">
    <property type="entry name" value="Ser_Recombinase"/>
    <property type="match status" value="1"/>
</dbReference>
<protein>
    <submittedName>
        <fullName evidence="8">Resolvase, N terminal domain</fullName>
    </submittedName>
</protein>
<dbReference type="STRING" id="1123357.SAMN02745244_00472"/>
<proteinExistence type="predicted"/>
<feature type="region of interest" description="Disordered" evidence="6">
    <location>
        <begin position="133"/>
        <end position="155"/>
    </location>
</feature>
<organism evidence="8 9">
    <name type="scientific">Tessaracoccus bendigoensis DSM 12906</name>
    <dbReference type="NCBI Taxonomy" id="1123357"/>
    <lineage>
        <taxon>Bacteria</taxon>
        <taxon>Bacillati</taxon>
        <taxon>Actinomycetota</taxon>
        <taxon>Actinomycetes</taxon>
        <taxon>Propionibacteriales</taxon>
        <taxon>Propionibacteriaceae</taxon>
        <taxon>Tessaracoccus</taxon>
    </lineage>
</organism>
<dbReference type="RefSeq" id="WP_073185954.1">
    <property type="nucleotide sequence ID" value="NZ_FQZG01000007.1"/>
</dbReference>
<dbReference type="PANTHER" id="PTHR30461:SF23">
    <property type="entry name" value="DNA RECOMBINASE-RELATED"/>
    <property type="match status" value="1"/>
</dbReference>
<dbReference type="SUPFAM" id="SSF53041">
    <property type="entry name" value="Resolvase-like"/>
    <property type="match status" value="1"/>
</dbReference>
<dbReference type="GO" id="GO:0003677">
    <property type="term" value="F:DNA binding"/>
    <property type="evidence" value="ECO:0007669"/>
    <property type="project" value="UniProtKB-KW"/>
</dbReference>
<dbReference type="PANTHER" id="PTHR30461">
    <property type="entry name" value="DNA-INVERTASE FROM LAMBDOID PROPHAGE"/>
    <property type="match status" value="1"/>
</dbReference>
<dbReference type="EMBL" id="FQZG01000007">
    <property type="protein sequence ID" value="SHI49475.1"/>
    <property type="molecule type" value="Genomic_DNA"/>
</dbReference>
<dbReference type="Gene3D" id="3.40.50.1390">
    <property type="entry name" value="Resolvase, N-terminal catalytic domain"/>
    <property type="match status" value="1"/>
</dbReference>
<dbReference type="PROSITE" id="PS00397">
    <property type="entry name" value="RECOMBINASES_1"/>
    <property type="match status" value="1"/>
</dbReference>
<reference evidence="9" key="1">
    <citation type="submission" date="2016-11" db="EMBL/GenBank/DDBJ databases">
        <authorList>
            <person name="Varghese N."/>
            <person name="Submissions S."/>
        </authorList>
    </citation>
    <scope>NUCLEOTIDE SEQUENCE [LARGE SCALE GENOMIC DNA]</scope>
    <source>
        <strain evidence="9">DSM 12906</strain>
    </source>
</reference>
<keyword evidence="1" id="KW-0229">DNA integration</keyword>
<sequence length="166" mass="18181">MSTTTAPTLAATDERTENKPVLLAVSYLRVSTREQAERGGTEEGFSIPAQREANHRKADELSARIVREFVDAGESARSADRDGLQDMLAFIAATRVQFCIVHKLDRLARNRADDVAIHQALLSAGVTLVSATESIDQTPSGKARKRNGNTPHLSMSRVPVRHFGWS</sequence>
<evidence type="ECO:0000313" key="8">
    <source>
        <dbReference type="EMBL" id="SHI49475.1"/>
    </source>
</evidence>
<keyword evidence="2" id="KW-0238">DNA-binding</keyword>
<feature type="domain" description="Resolvase/invertase-type recombinase catalytic" evidence="7">
    <location>
        <begin position="23"/>
        <end position="166"/>
    </location>
</feature>
<evidence type="ECO:0000256" key="1">
    <source>
        <dbReference type="ARBA" id="ARBA00022908"/>
    </source>
</evidence>
<evidence type="ECO:0000256" key="5">
    <source>
        <dbReference type="PROSITE-ProRule" id="PRU10137"/>
    </source>
</evidence>
<dbReference type="PROSITE" id="PS51736">
    <property type="entry name" value="RECOMBINASES_3"/>
    <property type="match status" value="1"/>
</dbReference>
<dbReference type="Pfam" id="PF00239">
    <property type="entry name" value="Resolvase"/>
    <property type="match status" value="1"/>
</dbReference>